<evidence type="ECO:0000313" key="3">
    <source>
        <dbReference type="Proteomes" id="UP000664369"/>
    </source>
</evidence>
<comment type="caution">
    <text evidence="2">The sequence shown here is derived from an EMBL/GenBank/DDBJ whole genome shotgun (WGS) entry which is preliminary data.</text>
</comment>
<dbReference type="InterPro" id="IPR037053">
    <property type="entry name" value="Phage_tail_collar_dom_sf"/>
</dbReference>
<evidence type="ECO:0000259" key="1">
    <source>
        <dbReference type="Pfam" id="PF07484"/>
    </source>
</evidence>
<dbReference type="Pfam" id="PF07484">
    <property type="entry name" value="Collar"/>
    <property type="match status" value="1"/>
</dbReference>
<sequence>MNESFLGELRPIGFGYAPKGWMLCQGQTLPIAQNQALFSLLGTTYGGNGQTTFNLPDLRSRVPIGQGQLLGQSNYVLGQTGGVESQTLLPAQLPSHSHVVQGTMVPDTATDNGAPTGEYIGTGTLNQYSKGPKNAPMAANAVTGTASLTGNSQPHENRQPYIAMNYAICLQGIFPSRG</sequence>
<protein>
    <submittedName>
        <fullName evidence="2">Phage tail protein</fullName>
    </submittedName>
</protein>
<gene>
    <name evidence="2" type="ORF">J4E00_18155</name>
</gene>
<evidence type="ECO:0000313" key="2">
    <source>
        <dbReference type="EMBL" id="MBO2010989.1"/>
    </source>
</evidence>
<dbReference type="SUPFAM" id="SSF88874">
    <property type="entry name" value="Receptor-binding domain of short tail fibre protein gp12"/>
    <property type="match status" value="1"/>
</dbReference>
<dbReference type="EMBL" id="JAGETZ010000009">
    <property type="protein sequence ID" value="MBO2010989.1"/>
    <property type="molecule type" value="Genomic_DNA"/>
</dbReference>
<organism evidence="2 3">
    <name type="scientific">Hymenobacter negativus</name>
    <dbReference type="NCBI Taxonomy" id="2795026"/>
    <lineage>
        <taxon>Bacteria</taxon>
        <taxon>Pseudomonadati</taxon>
        <taxon>Bacteroidota</taxon>
        <taxon>Cytophagia</taxon>
        <taxon>Cytophagales</taxon>
        <taxon>Hymenobacteraceae</taxon>
        <taxon>Hymenobacter</taxon>
    </lineage>
</organism>
<reference evidence="2 3" key="1">
    <citation type="submission" date="2021-03" db="EMBL/GenBank/DDBJ databases">
        <authorList>
            <person name="Kim M.K."/>
        </authorList>
    </citation>
    <scope>NUCLEOTIDE SEQUENCE [LARGE SCALE GENOMIC DNA]</scope>
    <source>
        <strain evidence="2 3">BT442</strain>
    </source>
</reference>
<accession>A0ABS3QJP9</accession>
<dbReference type="Proteomes" id="UP000664369">
    <property type="component" value="Unassembled WGS sequence"/>
</dbReference>
<name>A0ABS3QJP9_9BACT</name>
<dbReference type="RefSeq" id="WP_208176685.1">
    <property type="nucleotide sequence ID" value="NZ_JAGETZ010000009.1"/>
</dbReference>
<keyword evidence="3" id="KW-1185">Reference proteome</keyword>
<proteinExistence type="predicted"/>
<dbReference type="Gene3D" id="3.90.1340.10">
    <property type="entry name" value="Phage tail collar domain"/>
    <property type="match status" value="1"/>
</dbReference>
<feature type="domain" description="Phage tail collar" evidence="1">
    <location>
        <begin position="7"/>
        <end position="63"/>
    </location>
</feature>
<dbReference type="InterPro" id="IPR011083">
    <property type="entry name" value="Phage_tail_collar_dom"/>
</dbReference>